<dbReference type="Proteomes" id="UP000001861">
    <property type="component" value="Unassembled WGS sequence"/>
</dbReference>
<feature type="compositionally biased region" description="Low complexity" evidence="1">
    <location>
        <begin position="216"/>
        <end position="232"/>
    </location>
</feature>
<feature type="compositionally biased region" description="Polar residues" evidence="1">
    <location>
        <begin position="343"/>
        <end position="353"/>
    </location>
</feature>
<dbReference type="GeneID" id="6015536"/>
<dbReference type="RefSeq" id="XP_001838941.1">
    <property type="nucleotide sequence ID" value="XM_001838889.1"/>
</dbReference>
<dbReference type="KEGG" id="cci:CC1G_05494"/>
<feature type="region of interest" description="Disordered" evidence="1">
    <location>
        <begin position="298"/>
        <end position="358"/>
    </location>
</feature>
<accession>A8P5G9</accession>
<name>A8P5G9_COPC7</name>
<gene>
    <name evidence="2" type="ORF">CC1G_05494</name>
</gene>
<proteinExistence type="predicted"/>
<comment type="caution">
    <text evidence="2">The sequence shown here is derived from an EMBL/GenBank/DDBJ whole genome shotgun (WGS) entry which is preliminary data.</text>
</comment>
<protein>
    <submittedName>
        <fullName evidence="2">Uncharacterized protein</fullName>
    </submittedName>
</protein>
<organism evidence="2 3">
    <name type="scientific">Coprinopsis cinerea (strain Okayama-7 / 130 / ATCC MYA-4618 / FGSC 9003)</name>
    <name type="common">Inky cap fungus</name>
    <name type="synonym">Hormographiella aspergillata</name>
    <dbReference type="NCBI Taxonomy" id="240176"/>
    <lineage>
        <taxon>Eukaryota</taxon>
        <taxon>Fungi</taxon>
        <taxon>Dikarya</taxon>
        <taxon>Basidiomycota</taxon>
        <taxon>Agaricomycotina</taxon>
        <taxon>Agaricomycetes</taxon>
        <taxon>Agaricomycetidae</taxon>
        <taxon>Agaricales</taxon>
        <taxon>Agaricineae</taxon>
        <taxon>Psathyrellaceae</taxon>
        <taxon>Coprinopsis</taxon>
    </lineage>
</organism>
<evidence type="ECO:0000313" key="2">
    <source>
        <dbReference type="EMBL" id="EAU82872.1"/>
    </source>
</evidence>
<feature type="compositionally biased region" description="Basic and acidic residues" evidence="1">
    <location>
        <begin position="302"/>
        <end position="316"/>
    </location>
</feature>
<sequence>MSPQPITADFSKYTKDQLTAVFNPLMLRLRTLLNKYQFWPEDNEHKESIRDAVTRMAVILNRVPPNCKHIFAGNAVCALFRALAKNPQWLQPGHYIDTSCLQSIKSDPPHTLMPFDDDQPMVFVEACIQESAAWNPAPPSLPDVAPTPTAPLDNAIPAVEKGKGKEVEKDLEDKGDAAQDEDVEMDDEGEDEHSGSEERRNRSDAHLRRSPRKKASATTAAAAPSSSSPRPACDLCLRLRLTAEIDRDNKRTYAKDHIGLVCVPHSNPKKPCLRCGQKKKGCSSNFNGDSAALLASLRQQKQKKEEQRLTKKEGGTSKKRKSAALVHSSDDEDDTGAVKKTRTSPFTAPQGTSAAIRPRKAAAVAQPAASSAATVEVIAMSGGANAHSGSPTSVPRVVAGTKEFGLMFHPKSGQAIPLQPAYPTASSTSDRVLVAYPTELPTGDLVKDVVASIDKQDGIEERLTQVEAAVRSLSAQTQTVPQIAQQGMVPMSEYQDLRRKVFTLQKIVDEKDSQLTRMVDNAVKLVSTVEDRMKVYDQRLALIEGQEGRDQKSVLVHDDPVEDAGLLKDLERKVNSIDRDVDKSFRSMKEVKNSIRRIDKDIDKIWQRAMGSVNEATLNELLGRMSALHHQCHSTAAHYFQNQYFDGYQYRDQGHQYGDQQDHDGYDYGNEQDFEVQPTITPPPVNHIGIQTEPSDSARYLAPSSSNEDPPAAATVARSAPLPPTDSVGDAPQLSASPLAPPVTSAGGRPDDPTRGRDDVVAAHPSNSAAPAPFPNSAPGIQGPISISTFLPAAPFTSEDGLAVPDSPLSSISNGEGPPPKPSPKRRKGRVGLPDAVANPPQPRRSNRVNKS</sequence>
<evidence type="ECO:0000256" key="1">
    <source>
        <dbReference type="SAM" id="MobiDB-lite"/>
    </source>
</evidence>
<feature type="compositionally biased region" description="Basic and acidic residues" evidence="1">
    <location>
        <begin position="192"/>
        <end position="207"/>
    </location>
</feature>
<dbReference type="VEuPathDB" id="FungiDB:CC1G_05494"/>
<dbReference type="InParanoid" id="A8P5G9"/>
<dbReference type="AlphaFoldDB" id="A8P5G9"/>
<feature type="compositionally biased region" description="Low complexity" evidence="1">
    <location>
        <begin position="762"/>
        <end position="779"/>
    </location>
</feature>
<feature type="compositionally biased region" description="Acidic residues" evidence="1">
    <location>
        <begin position="178"/>
        <end position="191"/>
    </location>
</feature>
<dbReference type="EMBL" id="AACS02000011">
    <property type="protein sequence ID" value="EAU82872.1"/>
    <property type="molecule type" value="Genomic_DNA"/>
</dbReference>
<feature type="compositionally biased region" description="Basic and acidic residues" evidence="1">
    <location>
        <begin position="160"/>
        <end position="177"/>
    </location>
</feature>
<keyword evidence="3" id="KW-1185">Reference proteome</keyword>
<reference evidence="2 3" key="1">
    <citation type="journal article" date="2010" name="Proc. Natl. Acad. Sci. U.S.A.">
        <title>Insights into evolution of multicellular fungi from the assembled chromosomes of the mushroom Coprinopsis cinerea (Coprinus cinereus).</title>
        <authorList>
            <person name="Stajich J.E."/>
            <person name="Wilke S.K."/>
            <person name="Ahren D."/>
            <person name="Au C.H."/>
            <person name="Birren B.W."/>
            <person name="Borodovsky M."/>
            <person name="Burns C."/>
            <person name="Canback B."/>
            <person name="Casselton L.A."/>
            <person name="Cheng C.K."/>
            <person name="Deng J."/>
            <person name="Dietrich F.S."/>
            <person name="Fargo D.C."/>
            <person name="Farman M.L."/>
            <person name="Gathman A.C."/>
            <person name="Goldberg J."/>
            <person name="Guigo R."/>
            <person name="Hoegger P.J."/>
            <person name="Hooker J.B."/>
            <person name="Huggins A."/>
            <person name="James T.Y."/>
            <person name="Kamada T."/>
            <person name="Kilaru S."/>
            <person name="Kodira C."/>
            <person name="Kues U."/>
            <person name="Kupfer D."/>
            <person name="Kwan H.S."/>
            <person name="Lomsadze A."/>
            <person name="Li W."/>
            <person name="Lilly W.W."/>
            <person name="Ma L.J."/>
            <person name="Mackey A.J."/>
            <person name="Manning G."/>
            <person name="Martin F."/>
            <person name="Muraguchi H."/>
            <person name="Natvig D.O."/>
            <person name="Palmerini H."/>
            <person name="Ramesh M.A."/>
            <person name="Rehmeyer C.J."/>
            <person name="Roe B.A."/>
            <person name="Shenoy N."/>
            <person name="Stanke M."/>
            <person name="Ter-Hovhannisyan V."/>
            <person name="Tunlid A."/>
            <person name="Velagapudi R."/>
            <person name="Vision T.J."/>
            <person name="Zeng Q."/>
            <person name="Zolan M.E."/>
            <person name="Pukkila P.J."/>
        </authorList>
    </citation>
    <scope>NUCLEOTIDE SEQUENCE [LARGE SCALE GENOMIC DNA]</scope>
    <source>
        <strain evidence="3">Okayama-7 / 130 / ATCC MYA-4618 / FGSC 9003</strain>
    </source>
</reference>
<feature type="compositionally biased region" description="Basic and acidic residues" evidence="1">
    <location>
        <begin position="749"/>
        <end position="761"/>
    </location>
</feature>
<evidence type="ECO:0000313" key="3">
    <source>
        <dbReference type="Proteomes" id="UP000001861"/>
    </source>
</evidence>
<feature type="region of interest" description="Disordered" evidence="1">
    <location>
        <begin position="134"/>
        <end position="232"/>
    </location>
</feature>
<feature type="region of interest" description="Disordered" evidence="1">
    <location>
        <begin position="652"/>
        <end position="852"/>
    </location>
</feature>